<dbReference type="NCBIfam" id="TIGR00220">
    <property type="entry name" value="mscL"/>
    <property type="match status" value="1"/>
</dbReference>
<dbReference type="GO" id="GO:0008381">
    <property type="term" value="F:mechanosensitive monoatomic ion channel activity"/>
    <property type="evidence" value="ECO:0007669"/>
    <property type="project" value="UniProtKB-UniRule"/>
</dbReference>
<evidence type="ECO:0000313" key="11">
    <source>
        <dbReference type="EMBL" id="EEH63297.1"/>
    </source>
</evidence>
<evidence type="ECO:0000256" key="2">
    <source>
        <dbReference type="ARBA" id="ARBA00007254"/>
    </source>
</evidence>
<evidence type="ECO:0000256" key="5">
    <source>
        <dbReference type="ARBA" id="ARBA00022692"/>
    </source>
</evidence>
<dbReference type="Pfam" id="PF01741">
    <property type="entry name" value="MscL"/>
    <property type="match status" value="1"/>
</dbReference>
<dbReference type="EMBL" id="ACFG01000037">
    <property type="protein sequence ID" value="EEH63297.1"/>
    <property type="molecule type" value="Genomic_DNA"/>
</dbReference>
<dbReference type="STRING" id="525245.HMPREF0044_1536"/>
<dbReference type="PRINTS" id="PR01264">
    <property type="entry name" value="MECHCHANNEL"/>
</dbReference>
<dbReference type="Proteomes" id="UP000010301">
    <property type="component" value="Unassembled WGS sequence"/>
</dbReference>
<evidence type="ECO:0000256" key="4">
    <source>
        <dbReference type="ARBA" id="ARBA00022475"/>
    </source>
</evidence>
<dbReference type="PANTHER" id="PTHR30266">
    <property type="entry name" value="MECHANOSENSITIVE CHANNEL MSCL"/>
    <property type="match status" value="1"/>
</dbReference>
<evidence type="ECO:0000313" key="12">
    <source>
        <dbReference type="Proteomes" id="UP000010301"/>
    </source>
</evidence>
<dbReference type="PROSITE" id="PS01327">
    <property type="entry name" value="MSCL"/>
    <property type="match status" value="1"/>
</dbReference>
<dbReference type="GO" id="GO:0005886">
    <property type="term" value="C:plasma membrane"/>
    <property type="evidence" value="ECO:0007669"/>
    <property type="project" value="UniProtKB-SubCell"/>
</dbReference>
<keyword evidence="3 10" id="KW-0813">Transport</keyword>
<keyword evidence="12" id="KW-1185">Reference proteome</keyword>
<comment type="subunit">
    <text evidence="10">Homopentamer.</text>
</comment>
<gene>
    <name evidence="10 11" type="primary">mscL</name>
    <name evidence="11" type="ORF">HMPREF0044_1536</name>
</gene>
<sequence>MLQGFKDFITRGNVIDLAVGVVIGAAFGGITTALVESVINPFIAGLVGKPSFDNVLAFQFGLFGDPATIKVGVLLSAIVNFLLVAAAIYFTIVLPMNKLAERRAKEVAEAPAKEPTASPEAILLAEIRDALLAQKQL</sequence>
<feature type="transmembrane region" description="Helical" evidence="10">
    <location>
        <begin position="12"/>
        <end position="35"/>
    </location>
</feature>
<comment type="caution">
    <text evidence="11">The sequence shown here is derived from an EMBL/GenBank/DDBJ whole genome shotgun (WGS) entry which is preliminary data.</text>
</comment>
<reference evidence="11 12" key="1">
    <citation type="submission" date="2009-01" db="EMBL/GenBank/DDBJ databases">
        <authorList>
            <person name="Qin X."/>
            <person name="Bachman B."/>
            <person name="Battles P."/>
            <person name="Bell A."/>
            <person name="Bess C."/>
            <person name="Bickham C."/>
            <person name="Chaboub L."/>
            <person name="Chen D."/>
            <person name="Coyle M."/>
            <person name="Deiros D.R."/>
            <person name="Dinh H."/>
            <person name="Forbes L."/>
            <person name="Fowler G."/>
            <person name="Francisco L."/>
            <person name="Fu Q."/>
            <person name="Gubbala S."/>
            <person name="Hale W."/>
            <person name="Han Y."/>
            <person name="Hemphill L."/>
            <person name="Highlander S.K."/>
            <person name="Hirani K."/>
            <person name="Hogues M."/>
            <person name="Jackson L."/>
            <person name="Jakkamsetti A."/>
            <person name="Javaid M."/>
            <person name="Jiang H."/>
            <person name="Korchina V."/>
            <person name="Kovar C."/>
            <person name="Lara F."/>
            <person name="Lee S."/>
            <person name="Mata R."/>
            <person name="Mathew T."/>
            <person name="Moen C."/>
            <person name="Morales K."/>
            <person name="Munidasa M."/>
            <person name="Nazareth L."/>
            <person name="Ngo R."/>
            <person name="Nguyen L."/>
            <person name="Okwuonu G."/>
            <person name="Ongeri F."/>
            <person name="Patil S."/>
            <person name="Petrosino J."/>
            <person name="Pham C."/>
            <person name="Pham P."/>
            <person name="Pu L.-L."/>
            <person name="Puazo M."/>
            <person name="Raj R."/>
            <person name="Reid J."/>
            <person name="Rouhana J."/>
            <person name="Saada N."/>
            <person name="Shang Y."/>
            <person name="Simmons D."/>
            <person name="Thornton R."/>
            <person name="Warren J."/>
            <person name="Weissenberger G."/>
            <person name="Zhang J."/>
            <person name="Zhang L."/>
            <person name="Zhou C."/>
            <person name="Zhu D."/>
            <person name="Muzny D."/>
            <person name="Worley K."/>
            <person name="Gibbs R."/>
        </authorList>
    </citation>
    <scope>NUCLEOTIDE SEQUENCE [LARGE SCALE GENOMIC DNA]</scope>
    <source>
        <strain evidence="11 12">DSM 15436</strain>
    </source>
</reference>
<feature type="transmembrane region" description="Helical" evidence="10">
    <location>
        <begin position="71"/>
        <end position="94"/>
    </location>
</feature>
<evidence type="ECO:0000256" key="8">
    <source>
        <dbReference type="ARBA" id="ARBA00023136"/>
    </source>
</evidence>
<dbReference type="HOGENOM" id="CLU_095787_1_0_11"/>
<dbReference type="Gene3D" id="1.10.1200.120">
    <property type="entry name" value="Large-conductance mechanosensitive channel, MscL, domain 1"/>
    <property type="match status" value="1"/>
</dbReference>
<name>C0W283_9ACTO</name>
<keyword evidence="9 10" id="KW-0407">Ion channel</keyword>
<accession>C0W283</accession>
<evidence type="ECO:0000256" key="1">
    <source>
        <dbReference type="ARBA" id="ARBA00004651"/>
    </source>
</evidence>
<organism evidence="11 12">
    <name type="scientific">Gleimia coleocanis DSM 15436</name>
    <dbReference type="NCBI Taxonomy" id="525245"/>
    <lineage>
        <taxon>Bacteria</taxon>
        <taxon>Bacillati</taxon>
        <taxon>Actinomycetota</taxon>
        <taxon>Actinomycetes</taxon>
        <taxon>Actinomycetales</taxon>
        <taxon>Actinomycetaceae</taxon>
        <taxon>Gleimia</taxon>
    </lineage>
</organism>
<evidence type="ECO:0000256" key="3">
    <source>
        <dbReference type="ARBA" id="ARBA00022448"/>
    </source>
</evidence>
<keyword evidence="5 10" id="KW-0812">Transmembrane</keyword>
<dbReference type="RefSeq" id="WP_006546995.1">
    <property type="nucleotide sequence ID" value="NZ_DS999544.1"/>
</dbReference>
<dbReference type="eggNOG" id="COG1970">
    <property type="taxonomic scope" value="Bacteria"/>
</dbReference>
<dbReference type="InterPro" id="IPR001185">
    <property type="entry name" value="MS_channel"/>
</dbReference>
<keyword evidence="4 10" id="KW-1003">Cell membrane</keyword>
<evidence type="ECO:0000256" key="10">
    <source>
        <dbReference type="HAMAP-Rule" id="MF_00115"/>
    </source>
</evidence>
<dbReference type="PANTHER" id="PTHR30266:SF2">
    <property type="entry name" value="LARGE-CONDUCTANCE MECHANOSENSITIVE CHANNEL"/>
    <property type="match status" value="1"/>
</dbReference>
<dbReference type="SUPFAM" id="SSF81330">
    <property type="entry name" value="Gated mechanosensitive channel"/>
    <property type="match status" value="1"/>
</dbReference>
<keyword evidence="8 10" id="KW-0472">Membrane</keyword>
<evidence type="ECO:0000256" key="6">
    <source>
        <dbReference type="ARBA" id="ARBA00022989"/>
    </source>
</evidence>
<evidence type="ECO:0000256" key="9">
    <source>
        <dbReference type="ARBA" id="ARBA00023303"/>
    </source>
</evidence>
<keyword evidence="7 10" id="KW-0406">Ion transport</keyword>
<comment type="function">
    <text evidence="10">Channel that opens in response to stretch forces in the membrane lipid bilayer. May participate in the regulation of osmotic pressure changes within the cell.</text>
</comment>
<dbReference type="OrthoDB" id="9810350at2"/>
<dbReference type="AlphaFoldDB" id="C0W283"/>
<comment type="similarity">
    <text evidence="2 10">Belongs to the MscL family.</text>
</comment>
<protein>
    <recommendedName>
        <fullName evidence="10">Large-conductance mechanosensitive channel</fullName>
    </recommendedName>
</protein>
<dbReference type="InterPro" id="IPR036019">
    <property type="entry name" value="MscL_channel"/>
</dbReference>
<keyword evidence="6 10" id="KW-1133">Transmembrane helix</keyword>
<dbReference type="HAMAP" id="MF_00115">
    <property type="entry name" value="MscL"/>
    <property type="match status" value="1"/>
</dbReference>
<dbReference type="InterPro" id="IPR019823">
    <property type="entry name" value="Mechanosensitive_channel_CS"/>
</dbReference>
<evidence type="ECO:0000256" key="7">
    <source>
        <dbReference type="ARBA" id="ARBA00023065"/>
    </source>
</evidence>
<dbReference type="InterPro" id="IPR037673">
    <property type="entry name" value="MSC/AndL"/>
</dbReference>
<comment type="subcellular location">
    <subcellularLocation>
        <location evidence="1 10">Cell membrane</location>
        <topology evidence="1 10">Multi-pass membrane protein</topology>
    </subcellularLocation>
</comment>
<proteinExistence type="inferred from homology"/>